<gene>
    <name evidence="1" type="ORF">NSJP_0169</name>
</gene>
<protein>
    <recommendedName>
        <fullName evidence="3">Lipoprotein</fullName>
    </recommendedName>
</protein>
<evidence type="ECO:0000313" key="2">
    <source>
        <dbReference type="Proteomes" id="UP000192042"/>
    </source>
</evidence>
<evidence type="ECO:0000313" key="1">
    <source>
        <dbReference type="EMBL" id="SLM46341.1"/>
    </source>
</evidence>
<reference evidence="1 2" key="1">
    <citation type="submission" date="2017-03" db="EMBL/GenBank/DDBJ databases">
        <authorList>
            <person name="Afonso C.L."/>
            <person name="Miller P.J."/>
            <person name="Scott M.A."/>
            <person name="Spackman E."/>
            <person name="Goraichik I."/>
            <person name="Dimitrov K.M."/>
            <person name="Suarez D.L."/>
            <person name="Swayne D.E."/>
        </authorList>
    </citation>
    <scope>NUCLEOTIDE SEQUENCE [LARGE SCALE GENOMIC DNA]</scope>
    <source>
        <strain evidence="1">Genome sequencing of Nitrospira japonica strain NJ11</strain>
    </source>
</reference>
<evidence type="ECO:0008006" key="3">
    <source>
        <dbReference type="Google" id="ProtNLM"/>
    </source>
</evidence>
<accession>A0A1W1I019</accession>
<dbReference type="AlphaFoldDB" id="A0A1W1I019"/>
<organism evidence="1 2">
    <name type="scientific">Nitrospira japonica</name>
    <dbReference type="NCBI Taxonomy" id="1325564"/>
    <lineage>
        <taxon>Bacteria</taxon>
        <taxon>Pseudomonadati</taxon>
        <taxon>Nitrospirota</taxon>
        <taxon>Nitrospiria</taxon>
        <taxon>Nitrospirales</taxon>
        <taxon>Nitrospiraceae</taxon>
        <taxon>Nitrospira</taxon>
    </lineage>
</organism>
<dbReference type="Proteomes" id="UP000192042">
    <property type="component" value="Chromosome I"/>
</dbReference>
<dbReference type="KEGG" id="nja:NSJP_0169"/>
<keyword evidence="2" id="KW-1185">Reference proteome</keyword>
<name>A0A1W1I019_9BACT</name>
<sequence>MLYFREEKAPNGRMTEGQVSRKGARGVSFALVSAMLLASCASAVPPSRLGDYLSPESQADAGVFGRLEPRPVPAGLLLVSDTAHPGASPNLPDEALRQLGESLKQEVSRAIPVRIKEMVPPESIQPQANGDWAQFAELAKKHELEYLVLVVLSSTEQEYPVTLFLGWTTYAQPGFRRDNWSLLEVALLDVRNNRVLIQAEGRGWATLDSPTAPGINQWYPVIYLRPQDPERRIWPPTYEGAPNTLRVVSFDQAAKRMTLNLQKAWIESLQAAGAEVHESS</sequence>
<dbReference type="EMBL" id="LT828648">
    <property type="protein sequence ID" value="SLM46341.1"/>
    <property type="molecule type" value="Genomic_DNA"/>
</dbReference>
<proteinExistence type="predicted"/>